<dbReference type="Proteomes" id="UP000231501">
    <property type="component" value="Unassembled WGS sequence"/>
</dbReference>
<dbReference type="OrthoDB" id="9815856at2"/>
<dbReference type="Pfam" id="PF00590">
    <property type="entry name" value="TP_methylase"/>
    <property type="match status" value="1"/>
</dbReference>
<dbReference type="NCBIfam" id="NF004790">
    <property type="entry name" value="PRK06136.1"/>
    <property type="match status" value="1"/>
</dbReference>
<comment type="pathway">
    <text evidence="7">Porphyrin-containing compound metabolism; siroheme biosynthesis; precorrin-2 from uroporphyrinogen III: step 1/1.</text>
</comment>
<protein>
    <recommendedName>
        <fullName evidence="2">uroporphyrinogen-III C-methyltransferase</fullName>
        <ecNumber evidence="2">2.1.1.107</ecNumber>
    </recommendedName>
</protein>
<evidence type="ECO:0000259" key="9">
    <source>
        <dbReference type="Pfam" id="PF00590"/>
    </source>
</evidence>
<dbReference type="Gene3D" id="3.30.950.10">
    <property type="entry name" value="Methyltransferase, Cobalt-precorrin-4 Transmethylase, Domain 2"/>
    <property type="match status" value="1"/>
</dbReference>
<evidence type="ECO:0000256" key="6">
    <source>
        <dbReference type="ARBA" id="ARBA00023244"/>
    </source>
</evidence>
<dbReference type="Gene3D" id="3.40.1010.10">
    <property type="entry name" value="Cobalt-precorrin-4 Transmethylase, Domain 1"/>
    <property type="match status" value="1"/>
</dbReference>
<dbReference type="CDD" id="cd11642">
    <property type="entry name" value="SUMT"/>
    <property type="match status" value="1"/>
</dbReference>
<evidence type="ECO:0000256" key="8">
    <source>
        <dbReference type="RuleBase" id="RU003960"/>
    </source>
</evidence>
<dbReference type="NCBIfam" id="TIGR01469">
    <property type="entry name" value="cobA_cysG_Cterm"/>
    <property type="match status" value="1"/>
</dbReference>
<evidence type="ECO:0000313" key="11">
    <source>
        <dbReference type="Proteomes" id="UP000231501"/>
    </source>
</evidence>
<dbReference type="PANTHER" id="PTHR45790:SF3">
    <property type="entry name" value="S-ADENOSYL-L-METHIONINE-DEPENDENT UROPORPHYRINOGEN III METHYLTRANSFERASE, CHLOROPLASTIC"/>
    <property type="match status" value="1"/>
</dbReference>
<dbReference type="SUPFAM" id="SSF53790">
    <property type="entry name" value="Tetrapyrrole methylase"/>
    <property type="match status" value="1"/>
</dbReference>
<dbReference type="FunFam" id="3.40.1010.10:FF:000001">
    <property type="entry name" value="Siroheme synthase"/>
    <property type="match status" value="1"/>
</dbReference>
<dbReference type="InterPro" id="IPR003043">
    <property type="entry name" value="Uropor_MeTrfase_CS"/>
</dbReference>
<comment type="caution">
    <text evidence="10">The sequence shown here is derived from an EMBL/GenBank/DDBJ whole genome shotgun (WGS) entry which is preliminary data.</text>
</comment>
<dbReference type="EC" id="2.1.1.107" evidence="2"/>
<evidence type="ECO:0000256" key="1">
    <source>
        <dbReference type="ARBA" id="ARBA00005879"/>
    </source>
</evidence>
<dbReference type="InterPro" id="IPR035996">
    <property type="entry name" value="4pyrrol_Methylase_sf"/>
</dbReference>
<dbReference type="GO" id="GO:0004851">
    <property type="term" value="F:uroporphyrin-III C-methyltransferase activity"/>
    <property type="evidence" value="ECO:0007669"/>
    <property type="project" value="UniProtKB-EC"/>
</dbReference>
<dbReference type="InterPro" id="IPR006366">
    <property type="entry name" value="CobA/CysG_C"/>
</dbReference>
<dbReference type="GO" id="GO:0019354">
    <property type="term" value="P:siroheme biosynthetic process"/>
    <property type="evidence" value="ECO:0007669"/>
    <property type="project" value="UniProtKB-UniPathway"/>
</dbReference>
<dbReference type="PANTHER" id="PTHR45790">
    <property type="entry name" value="SIROHEME SYNTHASE-RELATED"/>
    <property type="match status" value="1"/>
</dbReference>
<dbReference type="UniPathway" id="UPA00262">
    <property type="reaction ID" value="UER00211"/>
</dbReference>
<feature type="domain" description="Tetrapyrrole methylase" evidence="9">
    <location>
        <begin position="1"/>
        <end position="211"/>
    </location>
</feature>
<evidence type="ECO:0000256" key="3">
    <source>
        <dbReference type="ARBA" id="ARBA00022603"/>
    </source>
</evidence>
<evidence type="ECO:0000256" key="5">
    <source>
        <dbReference type="ARBA" id="ARBA00022691"/>
    </source>
</evidence>
<organism evidence="10 11">
    <name type="scientific">Roseateles chitinivorans</name>
    <dbReference type="NCBI Taxonomy" id="2917965"/>
    <lineage>
        <taxon>Bacteria</taxon>
        <taxon>Pseudomonadati</taxon>
        <taxon>Pseudomonadota</taxon>
        <taxon>Betaproteobacteria</taxon>
        <taxon>Burkholderiales</taxon>
        <taxon>Sphaerotilaceae</taxon>
        <taxon>Roseateles</taxon>
    </lineage>
</organism>
<gene>
    <name evidence="10" type="primary">cobA</name>
    <name evidence="10" type="ORF">CS062_17025</name>
</gene>
<dbReference type="EMBL" id="PEOG01000048">
    <property type="protein sequence ID" value="PIM52013.1"/>
    <property type="molecule type" value="Genomic_DNA"/>
</dbReference>
<reference evidence="10 11" key="1">
    <citation type="submission" date="2017-11" db="EMBL/GenBank/DDBJ databases">
        <title>Draft genome sequence of Mitsuaria sp. HWN-4.</title>
        <authorList>
            <person name="Gundlapally S.R."/>
        </authorList>
    </citation>
    <scope>NUCLEOTIDE SEQUENCE [LARGE SCALE GENOMIC DNA]</scope>
    <source>
        <strain evidence="10 11">HWN-4</strain>
    </source>
</reference>
<dbReference type="PROSITE" id="PS00839">
    <property type="entry name" value="SUMT_1"/>
    <property type="match status" value="1"/>
</dbReference>
<sequence>MVSLVGAGPGDPELLTVKAMKRLQQAEVVLTDDLVDARVLACLPASARVLRVGKRGGCVSTEQRFIHELMIREARAGARVVRLKGGDPFVFGRGGEEVDALREAGIEVEVINGLSAGLAAPAAVGVPVTDRRCTPGVAFVTGHNGEHGIAPDWAALAKSRLTLVVYMGLARAAVISQALQDGGLSASTPAVIVSAAHTPRQRECFTTLAELPVAIEREGLPSPALLVIGEVVALSPRWREVAGLAALETSGGAEARLAEALQAEAAFRAA</sequence>
<keyword evidence="6" id="KW-0627">Porphyrin biosynthesis</keyword>
<dbReference type="InterPro" id="IPR000878">
    <property type="entry name" value="4pyrrol_Mease"/>
</dbReference>
<dbReference type="InterPro" id="IPR014776">
    <property type="entry name" value="4pyrrole_Mease_sub2"/>
</dbReference>
<evidence type="ECO:0000256" key="2">
    <source>
        <dbReference type="ARBA" id="ARBA00012162"/>
    </source>
</evidence>
<dbReference type="AlphaFoldDB" id="A0A2G9C6F5"/>
<keyword evidence="5" id="KW-0949">S-adenosyl-L-methionine</keyword>
<dbReference type="InterPro" id="IPR050161">
    <property type="entry name" value="Siro_Cobalamin_biosynth"/>
</dbReference>
<dbReference type="GO" id="GO:0032259">
    <property type="term" value="P:methylation"/>
    <property type="evidence" value="ECO:0007669"/>
    <property type="project" value="UniProtKB-KW"/>
</dbReference>
<dbReference type="PROSITE" id="PS00840">
    <property type="entry name" value="SUMT_2"/>
    <property type="match status" value="1"/>
</dbReference>
<evidence type="ECO:0000256" key="7">
    <source>
        <dbReference type="ARBA" id="ARBA00025705"/>
    </source>
</evidence>
<comment type="similarity">
    <text evidence="1 8">Belongs to the precorrin methyltransferase family.</text>
</comment>
<keyword evidence="3 8" id="KW-0489">Methyltransferase</keyword>
<accession>A0A2G9C6F5</accession>
<keyword evidence="4 8" id="KW-0808">Transferase</keyword>
<keyword evidence="11" id="KW-1185">Reference proteome</keyword>
<dbReference type="InterPro" id="IPR014777">
    <property type="entry name" value="4pyrrole_Mease_sub1"/>
</dbReference>
<evidence type="ECO:0000256" key="4">
    <source>
        <dbReference type="ARBA" id="ARBA00022679"/>
    </source>
</evidence>
<name>A0A2G9C6F5_9BURK</name>
<evidence type="ECO:0000313" key="10">
    <source>
        <dbReference type="EMBL" id="PIM52013.1"/>
    </source>
</evidence>
<proteinExistence type="inferred from homology"/>